<gene>
    <name evidence="3" type="ORF">METZ01_LOCUS27586</name>
</gene>
<dbReference type="GO" id="GO:0005829">
    <property type="term" value="C:cytosol"/>
    <property type="evidence" value="ECO:0007669"/>
    <property type="project" value="TreeGrafter"/>
</dbReference>
<protein>
    <recommendedName>
        <fullName evidence="4">Molecular chaperone Skp</fullName>
    </recommendedName>
</protein>
<dbReference type="Gene3D" id="3.30.910.20">
    <property type="entry name" value="Skp domain"/>
    <property type="match status" value="1"/>
</dbReference>
<dbReference type="GO" id="GO:0051082">
    <property type="term" value="F:unfolded protein binding"/>
    <property type="evidence" value="ECO:0007669"/>
    <property type="project" value="InterPro"/>
</dbReference>
<dbReference type="PANTHER" id="PTHR35089:SF1">
    <property type="entry name" value="CHAPERONE PROTEIN SKP"/>
    <property type="match status" value="1"/>
</dbReference>
<dbReference type="InterPro" id="IPR024930">
    <property type="entry name" value="Skp_dom_sf"/>
</dbReference>
<reference evidence="3" key="1">
    <citation type="submission" date="2018-05" db="EMBL/GenBank/DDBJ databases">
        <authorList>
            <person name="Lanie J.A."/>
            <person name="Ng W.-L."/>
            <person name="Kazmierczak K.M."/>
            <person name="Andrzejewski T.M."/>
            <person name="Davidsen T.M."/>
            <person name="Wayne K.J."/>
            <person name="Tettelin H."/>
            <person name="Glass J.I."/>
            <person name="Rusch D."/>
            <person name="Podicherti R."/>
            <person name="Tsui H.-C.T."/>
            <person name="Winkler M.E."/>
        </authorList>
    </citation>
    <scope>NUCLEOTIDE SEQUENCE</scope>
</reference>
<keyword evidence="2" id="KW-0732">Signal</keyword>
<dbReference type="Pfam" id="PF03938">
    <property type="entry name" value="OmpH"/>
    <property type="match status" value="1"/>
</dbReference>
<dbReference type="EMBL" id="UINC01001220">
    <property type="protein sequence ID" value="SUZ74732.1"/>
    <property type="molecule type" value="Genomic_DNA"/>
</dbReference>
<dbReference type="SMART" id="SM00935">
    <property type="entry name" value="OmpH"/>
    <property type="match status" value="1"/>
</dbReference>
<evidence type="ECO:0008006" key="4">
    <source>
        <dbReference type="Google" id="ProtNLM"/>
    </source>
</evidence>
<dbReference type="PANTHER" id="PTHR35089">
    <property type="entry name" value="CHAPERONE PROTEIN SKP"/>
    <property type="match status" value="1"/>
</dbReference>
<organism evidence="3">
    <name type="scientific">marine metagenome</name>
    <dbReference type="NCBI Taxonomy" id="408172"/>
    <lineage>
        <taxon>unclassified sequences</taxon>
        <taxon>metagenomes</taxon>
        <taxon>ecological metagenomes</taxon>
    </lineage>
</organism>
<dbReference type="SUPFAM" id="SSF111384">
    <property type="entry name" value="OmpH-like"/>
    <property type="match status" value="1"/>
</dbReference>
<accession>A0A381Q5Z8</accession>
<dbReference type="AlphaFoldDB" id="A0A381Q5Z8"/>
<proteinExistence type="inferred from homology"/>
<evidence type="ECO:0000256" key="1">
    <source>
        <dbReference type="ARBA" id="ARBA00009091"/>
    </source>
</evidence>
<evidence type="ECO:0000256" key="2">
    <source>
        <dbReference type="ARBA" id="ARBA00022729"/>
    </source>
</evidence>
<dbReference type="GO" id="GO:0050821">
    <property type="term" value="P:protein stabilization"/>
    <property type="evidence" value="ECO:0007669"/>
    <property type="project" value="TreeGrafter"/>
</dbReference>
<sequence>MQLFSFKAHKVYFCLLIGLVFFGPLAISSFAAESRIGFVDIQKAVIGTKEWKKNFEIFKRNFAKEKKKIKAREQRIKKMLEDLNKQSFVLNPELKKKKEDRYRKEKIAFERYLQDQNTEFSKSEKEVTQKILLKMMKVIKKIGKEKKYTMILEEKVVLYHDRGNDLTTLATKTYDRSNK</sequence>
<name>A0A381Q5Z8_9ZZZZ</name>
<evidence type="ECO:0000313" key="3">
    <source>
        <dbReference type="EMBL" id="SUZ74732.1"/>
    </source>
</evidence>
<comment type="similarity">
    <text evidence="1">Belongs to the Skp family.</text>
</comment>
<dbReference type="InterPro" id="IPR005632">
    <property type="entry name" value="Chaperone_Skp"/>
</dbReference>